<feature type="compositionally biased region" description="Acidic residues" evidence="2">
    <location>
        <begin position="9"/>
        <end position="25"/>
    </location>
</feature>
<feature type="region of interest" description="Disordered" evidence="2">
    <location>
        <begin position="208"/>
        <end position="277"/>
    </location>
</feature>
<keyword evidence="1" id="KW-0479">Metal-binding</keyword>
<feature type="domain" description="CCHC-type" evidence="3">
    <location>
        <begin position="140"/>
        <end position="155"/>
    </location>
</feature>
<dbReference type="GO" id="GO:0003676">
    <property type="term" value="F:nucleic acid binding"/>
    <property type="evidence" value="ECO:0007669"/>
    <property type="project" value="InterPro"/>
</dbReference>
<feature type="region of interest" description="Disordered" evidence="2">
    <location>
        <begin position="1"/>
        <end position="25"/>
    </location>
</feature>
<gene>
    <name evidence="4" type="ORF">HU200_045674</name>
</gene>
<evidence type="ECO:0000259" key="3">
    <source>
        <dbReference type="PROSITE" id="PS50158"/>
    </source>
</evidence>
<reference evidence="4" key="1">
    <citation type="submission" date="2020-07" db="EMBL/GenBank/DDBJ databases">
        <title>Genome sequence and genetic diversity analysis of an under-domesticated orphan crop, white fonio (Digitaria exilis).</title>
        <authorList>
            <person name="Bennetzen J.L."/>
            <person name="Chen S."/>
            <person name="Ma X."/>
            <person name="Wang X."/>
            <person name="Yssel A.E.J."/>
            <person name="Chaluvadi S.R."/>
            <person name="Johnson M."/>
            <person name="Gangashetty P."/>
            <person name="Hamidou F."/>
            <person name="Sanogo M.D."/>
            <person name="Zwaenepoel A."/>
            <person name="Wallace J."/>
            <person name="Van De Peer Y."/>
            <person name="Van Deynze A."/>
        </authorList>
    </citation>
    <scope>NUCLEOTIDE SEQUENCE</scope>
    <source>
        <tissue evidence="4">Leaves</tissue>
    </source>
</reference>
<evidence type="ECO:0000313" key="4">
    <source>
        <dbReference type="EMBL" id="KAF8680644.1"/>
    </source>
</evidence>
<protein>
    <recommendedName>
        <fullName evidence="3">CCHC-type domain-containing protein</fullName>
    </recommendedName>
</protein>
<proteinExistence type="predicted"/>
<dbReference type="EMBL" id="JACEFO010002121">
    <property type="protein sequence ID" value="KAF8680644.1"/>
    <property type="molecule type" value="Genomic_DNA"/>
</dbReference>
<dbReference type="InterPro" id="IPR040256">
    <property type="entry name" value="At4g02000-like"/>
</dbReference>
<keyword evidence="1" id="KW-0862">Zinc</keyword>
<evidence type="ECO:0000256" key="1">
    <source>
        <dbReference type="PROSITE-ProRule" id="PRU00047"/>
    </source>
</evidence>
<dbReference type="Proteomes" id="UP000636709">
    <property type="component" value="Unassembled WGS sequence"/>
</dbReference>
<dbReference type="GO" id="GO:0008270">
    <property type="term" value="F:zinc ion binding"/>
    <property type="evidence" value="ECO:0007669"/>
    <property type="project" value="UniProtKB-KW"/>
</dbReference>
<organism evidence="4 5">
    <name type="scientific">Digitaria exilis</name>
    <dbReference type="NCBI Taxonomy" id="1010633"/>
    <lineage>
        <taxon>Eukaryota</taxon>
        <taxon>Viridiplantae</taxon>
        <taxon>Streptophyta</taxon>
        <taxon>Embryophyta</taxon>
        <taxon>Tracheophyta</taxon>
        <taxon>Spermatophyta</taxon>
        <taxon>Magnoliopsida</taxon>
        <taxon>Liliopsida</taxon>
        <taxon>Poales</taxon>
        <taxon>Poaceae</taxon>
        <taxon>PACMAD clade</taxon>
        <taxon>Panicoideae</taxon>
        <taxon>Panicodae</taxon>
        <taxon>Paniceae</taxon>
        <taxon>Anthephorinae</taxon>
        <taxon>Digitaria</taxon>
    </lineage>
</organism>
<dbReference type="SUPFAM" id="SSF57756">
    <property type="entry name" value="Retrovirus zinc finger-like domains"/>
    <property type="match status" value="1"/>
</dbReference>
<dbReference type="OrthoDB" id="686405at2759"/>
<dbReference type="InterPro" id="IPR036875">
    <property type="entry name" value="Znf_CCHC_sf"/>
</dbReference>
<keyword evidence="5" id="KW-1185">Reference proteome</keyword>
<sequence>MHGGGEGELSGDEEEEFVFDDDGEEETGKNRWMAVARFYSGRIVKAKVMFEELSNVWGEVKPRPLGDNRLSEIVIDSIPLWIRIYDMPVAMMKKESFVSALGAKVGRVMEIGEEVKDFKRVKDRGFMEFEVKYEDVPYFCFCCGRIGHSERECPEEDLSLESARFGVGLRASPFKRAMGRQLAFYTASPAAQKVLNFSGHQKEKVAFFTGSTTSRGGQDGRSRSGRSMHVGGEGSGGVSSQSGGNSSKSQSRLSKEQESELAGGVQNMVVDDTTGKS</sequence>
<dbReference type="PANTHER" id="PTHR31286:SF134">
    <property type="entry name" value="OS01G0559450 PROTEIN"/>
    <property type="match status" value="1"/>
</dbReference>
<comment type="caution">
    <text evidence="4">The sequence shown here is derived from an EMBL/GenBank/DDBJ whole genome shotgun (WGS) entry which is preliminary data.</text>
</comment>
<dbReference type="PANTHER" id="PTHR31286">
    <property type="entry name" value="GLYCINE-RICH CELL WALL STRUCTURAL PROTEIN 1.8-LIKE"/>
    <property type="match status" value="1"/>
</dbReference>
<dbReference type="InterPro" id="IPR025836">
    <property type="entry name" value="Zn_knuckle_CX2CX4HX4C"/>
</dbReference>
<keyword evidence="1" id="KW-0863">Zinc-finger</keyword>
<name>A0A835AZK3_9POAL</name>
<evidence type="ECO:0000313" key="5">
    <source>
        <dbReference type="Proteomes" id="UP000636709"/>
    </source>
</evidence>
<dbReference type="AlphaFoldDB" id="A0A835AZK3"/>
<dbReference type="PROSITE" id="PS50158">
    <property type="entry name" value="ZF_CCHC"/>
    <property type="match status" value="1"/>
</dbReference>
<feature type="compositionally biased region" description="Low complexity" evidence="2">
    <location>
        <begin position="238"/>
        <end position="252"/>
    </location>
</feature>
<accession>A0A835AZK3</accession>
<evidence type="ECO:0000256" key="2">
    <source>
        <dbReference type="SAM" id="MobiDB-lite"/>
    </source>
</evidence>
<dbReference type="Pfam" id="PF14392">
    <property type="entry name" value="zf-CCHC_4"/>
    <property type="match status" value="1"/>
</dbReference>
<dbReference type="InterPro" id="IPR001878">
    <property type="entry name" value="Znf_CCHC"/>
</dbReference>